<keyword evidence="4" id="KW-1185">Reference proteome</keyword>
<dbReference type="Proteomes" id="UP000181936">
    <property type="component" value="Chromosome"/>
</dbReference>
<evidence type="ECO:0008006" key="5">
    <source>
        <dbReference type="Google" id="ProtNLM"/>
    </source>
</evidence>
<evidence type="ECO:0000313" key="3">
    <source>
        <dbReference type="EMBL" id="APH06354.1"/>
    </source>
</evidence>
<reference evidence="3 4" key="1">
    <citation type="journal article" date="2016" name="Sci. Rep.">
        <title>Complete genome sequence and transcriptomic analysis of a novel marine strain Bacillus weihaiensis reveals the mechanism of brown algae degradation.</title>
        <authorList>
            <person name="Zhu Y."/>
            <person name="Chen P."/>
            <person name="Bao Y."/>
            <person name="Men Y."/>
            <person name="Zeng Y."/>
            <person name="Yang J."/>
            <person name="Sun J."/>
            <person name="Sun Y."/>
        </authorList>
    </citation>
    <scope>NUCLEOTIDE SEQUENCE [LARGE SCALE GENOMIC DNA]</scope>
    <source>
        <strain evidence="3 4">Alg07</strain>
    </source>
</reference>
<feature type="compositionally biased region" description="Basic and acidic residues" evidence="1">
    <location>
        <begin position="49"/>
        <end position="62"/>
    </location>
</feature>
<dbReference type="EMBL" id="CP016020">
    <property type="protein sequence ID" value="APH06354.1"/>
    <property type="molecule type" value="Genomic_DNA"/>
</dbReference>
<evidence type="ECO:0000256" key="2">
    <source>
        <dbReference type="SAM" id="SignalP"/>
    </source>
</evidence>
<dbReference type="AlphaFoldDB" id="A0A1L3MVJ5"/>
<dbReference type="OrthoDB" id="1267107at2"/>
<evidence type="ECO:0000256" key="1">
    <source>
        <dbReference type="SAM" id="MobiDB-lite"/>
    </source>
</evidence>
<feature type="chain" id="PRO_5012273042" description="Lipoprotein" evidence="2">
    <location>
        <begin position="24"/>
        <end position="236"/>
    </location>
</feature>
<dbReference type="PROSITE" id="PS51257">
    <property type="entry name" value="PROKAR_LIPOPROTEIN"/>
    <property type="match status" value="1"/>
</dbReference>
<dbReference type="RefSeq" id="WP_072581153.1">
    <property type="nucleotide sequence ID" value="NZ_CP016020.1"/>
</dbReference>
<organism evidence="3 4">
    <name type="scientific">Bacillus weihaiensis</name>
    <dbReference type="NCBI Taxonomy" id="1547283"/>
    <lineage>
        <taxon>Bacteria</taxon>
        <taxon>Bacillati</taxon>
        <taxon>Bacillota</taxon>
        <taxon>Bacilli</taxon>
        <taxon>Bacillales</taxon>
        <taxon>Bacillaceae</taxon>
        <taxon>Bacillus</taxon>
    </lineage>
</organism>
<proteinExistence type="predicted"/>
<gene>
    <name evidence="3" type="ORF">A9C19_17355</name>
</gene>
<name>A0A1L3MVJ5_9BACI</name>
<feature type="signal peptide" evidence="2">
    <location>
        <begin position="1"/>
        <end position="23"/>
    </location>
</feature>
<sequence length="236" mass="26787">MKTSFFATVFLAAFLVSGCQGDAAENEPAETNQETTDEPTETEMNSETEANRVEEEQEASEKLDEENAQTDEQAVKEKAETILTALKEQDGEELASHVHNEKGLLFSPYVYVETDAITLKQDQLRTLFEAEETYTWGYQHGSGKPIELTAREYIEKYGYDAAYESADEVVMNPTEPRGNTKRNVKEIFPDAEVVEYYVKGTEENGNMDWKALNLVFEKNEAGEWELVALVHDQWTI</sequence>
<protein>
    <recommendedName>
        <fullName evidence="5">Lipoprotein</fullName>
    </recommendedName>
</protein>
<accession>A0A1L3MVJ5</accession>
<feature type="region of interest" description="Disordered" evidence="1">
    <location>
        <begin position="23"/>
        <end position="74"/>
    </location>
</feature>
<keyword evidence="2" id="KW-0732">Signal</keyword>
<dbReference type="KEGG" id="bwh:A9C19_17355"/>
<evidence type="ECO:0000313" key="4">
    <source>
        <dbReference type="Proteomes" id="UP000181936"/>
    </source>
</evidence>
<feature type="compositionally biased region" description="Acidic residues" evidence="1">
    <location>
        <begin position="35"/>
        <end position="46"/>
    </location>
</feature>
<dbReference type="STRING" id="1547283.A9C19_17355"/>